<dbReference type="EMBL" id="CAJNNV010025358">
    <property type="protein sequence ID" value="CAE8614042.1"/>
    <property type="molecule type" value="Genomic_DNA"/>
</dbReference>
<name>A0A813FTN7_POLGL</name>
<keyword evidence="1" id="KW-0175">Coiled coil</keyword>
<organism evidence="3 4">
    <name type="scientific">Polarella glacialis</name>
    <name type="common">Dinoflagellate</name>
    <dbReference type="NCBI Taxonomy" id="89957"/>
    <lineage>
        <taxon>Eukaryota</taxon>
        <taxon>Sar</taxon>
        <taxon>Alveolata</taxon>
        <taxon>Dinophyceae</taxon>
        <taxon>Suessiales</taxon>
        <taxon>Suessiaceae</taxon>
        <taxon>Polarella</taxon>
    </lineage>
</organism>
<evidence type="ECO:0000256" key="2">
    <source>
        <dbReference type="SAM" id="MobiDB-lite"/>
    </source>
</evidence>
<feature type="coiled-coil region" evidence="1">
    <location>
        <begin position="41"/>
        <end position="68"/>
    </location>
</feature>
<feature type="compositionally biased region" description="Basic and acidic residues" evidence="2">
    <location>
        <begin position="94"/>
        <end position="109"/>
    </location>
</feature>
<protein>
    <submittedName>
        <fullName evidence="3">Uncharacterized protein</fullName>
    </submittedName>
</protein>
<evidence type="ECO:0000313" key="4">
    <source>
        <dbReference type="Proteomes" id="UP000654075"/>
    </source>
</evidence>
<accession>A0A813FTN7</accession>
<sequence length="144" mass="15384">VDEMEMEDDITGLIAMPQSVSDGPVPEPTTDEELSKLSARLALAVRKARGLQSEARSLSQELDLARAMQGVVGSETGPALRGMAKEIADVARKVGQLSHEEGESFREDCAQASPKRTTRDQASDDDLTGLLGTPKRLRPVGLLG</sequence>
<keyword evidence="4" id="KW-1185">Reference proteome</keyword>
<evidence type="ECO:0000256" key="1">
    <source>
        <dbReference type="SAM" id="Coils"/>
    </source>
</evidence>
<feature type="region of interest" description="Disordered" evidence="2">
    <location>
        <begin position="94"/>
        <end position="144"/>
    </location>
</feature>
<dbReference type="Proteomes" id="UP000654075">
    <property type="component" value="Unassembled WGS sequence"/>
</dbReference>
<proteinExistence type="predicted"/>
<reference evidence="3" key="1">
    <citation type="submission" date="2021-02" db="EMBL/GenBank/DDBJ databases">
        <authorList>
            <person name="Dougan E. K."/>
            <person name="Rhodes N."/>
            <person name="Thang M."/>
            <person name="Chan C."/>
        </authorList>
    </citation>
    <scope>NUCLEOTIDE SEQUENCE</scope>
</reference>
<evidence type="ECO:0000313" key="3">
    <source>
        <dbReference type="EMBL" id="CAE8614042.1"/>
    </source>
</evidence>
<gene>
    <name evidence="3" type="ORF">PGLA1383_LOCUS31778</name>
</gene>
<feature type="non-terminal residue" evidence="3">
    <location>
        <position position="144"/>
    </location>
</feature>
<comment type="caution">
    <text evidence="3">The sequence shown here is derived from an EMBL/GenBank/DDBJ whole genome shotgun (WGS) entry which is preliminary data.</text>
</comment>
<dbReference type="AlphaFoldDB" id="A0A813FTN7"/>